<keyword evidence="4" id="KW-1185">Reference proteome</keyword>
<dbReference type="OrthoDB" id="49270at2759"/>
<sequence length="841" mass="96292">MKMWSFMSSSSSSLPSIVTPKTKSNTPDTIRWIFVIITVLCVLQQLTVMSNYLKQSLLANNSTTREMSIVPTIMDEPFVNINNINSSSDTVKASNSIIKSSIVSRSKNYSDKFDNKQRALVILCLGESAINSNYVERFVWSARNVGRFPGWIVLISDAPDDRYKELLDWTGNNKFTIVRPDEEHYIRHYAKGPAMVYKQFKTYVLQYLSKDSRLDDIELVYYLDVDIVFGNSVWPLFHDLERRYQIGSSAIDNNNNSNENKNQSSVAAKMWMFEGNYKQTKIQGGQMILDRTTSQPCLERLRSLMDPETTTIDQVLLMQMLDDQKKAAKTKDNSLLKCEIVIMPQEERHILFPTRTYMKEIAGRPIKNEDHTTNNDNKSYDSIPVLNHIKNTGGDLKKLSPEDLEAYLRFVMRFERGQEDVLGITTKTYLDEGQRDKGKKKQNLEAKEVFVSKENQSTIIELQPGNQQEENSPTSSIGEVGVTINDGNDGDGDGDTNNEVVIVDQMATLSRAEVGAKMKELDYVDDIGRAFVVISMGEIAAETKTVERFVYSARNAGKYPGWIVVITDAPPDRYSDISNWADNVIIMEPEREHIKTHYKTSNMIYKRFKTLVIEYVGKDSRLDAVELVYYLDVDIVFGSSMWPAFHGLEETYRIGPQYAKNDTIVVNSLPVAVPRGRMFMFKGNSNKWQIQGGQMVLDRSLSPPCLDLWRTKFDAEKTKKIGKDQYLLMAMLKEQQDAKNATLPYDCEIVSMSQYPYIEFPLVKMIKERSKALRKHPRRTYPTSPMVHVRNDGGTADMTEGMIRPYMTNLLRFKQNQKDPLGILKKVEMEHERMGKKKKKS</sequence>
<name>A0A1E7FZQ5_9STRA</name>
<dbReference type="EMBL" id="KV784353">
    <property type="protein sequence ID" value="OEU23628.1"/>
    <property type="molecule type" value="Genomic_DNA"/>
</dbReference>
<feature type="region of interest" description="Disordered" evidence="1">
    <location>
        <begin position="1"/>
        <end position="24"/>
    </location>
</feature>
<dbReference type="InterPro" id="IPR029044">
    <property type="entry name" value="Nucleotide-diphossugar_trans"/>
</dbReference>
<accession>A0A1E7FZQ5</accession>
<protein>
    <recommendedName>
        <fullName evidence="5">Nucleotide-diphospho-sugar transferase domain-containing protein</fullName>
    </recommendedName>
</protein>
<feature type="compositionally biased region" description="Low complexity" evidence="1">
    <location>
        <begin position="1"/>
        <end position="16"/>
    </location>
</feature>
<dbReference type="AlphaFoldDB" id="A0A1E7FZQ5"/>
<dbReference type="InParanoid" id="A0A1E7FZQ5"/>
<organism evidence="3 4">
    <name type="scientific">Fragilariopsis cylindrus CCMP1102</name>
    <dbReference type="NCBI Taxonomy" id="635003"/>
    <lineage>
        <taxon>Eukaryota</taxon>
        <taxon>Sar</taxon>
        <taxon>Stramenopiles</taxon>
        <taxon>Ochrophyta</taxon>
        <taxon>Bacillariophyta</taxon>
        <taxon>Bacillariophyceae</taxon>
        <taxon>Bacillariophycidae</taxon>
        <taxon>Bacillariales</taxon>
        <taxon>Bacillariaceae</taxon>
        <taxon>Fragilariopsis</taxon>
    </lineage>
</organism>
<feature type="region of interest" description="Disordered" evidence="1">
    <location>
        <begin position="774"/>
        <end position="795"/>
    </location>
</feature>
<dbReference type="KEGG" id="fcy:FRACYDRAFT_233799"/>
<evidence type="ECO:0000313" key="3">
    <source>
        <dbReference type="EMBL" id="OEU23628.1"/>
    </source>
</evidence>
<dbReference type="Proteomes" id="UP000095751">
    <property type="component" value="Unassembled WGS sequence"/>
</dbReference>
<keyword evidence="2" id="KW-0812">Transmembrane</keyword>
<evidence type="ECO:0000256" key="2">
    <source>
        <dbReference type="SAM" id="Phobius"/>
    </source>
</evidence>
<evidence type="ECO:0000313" key="4">
    <source>
        <dbReference type="Proteomes" id="UP000095751"/>
    </source>
</evidence>
<keyword evidence="2" id="KW-0472">Membrane</keyword>
<keyword evidence="2" id="KW-1133">Transmembrane helix</keyword>
<dbReference type="SUPFAM" id="SSF53448">
    <property type="entry name" value="Nucleotide-diphospho-sugar transferases"/>
    <property type="match status" value="1"/>
</dbReference>
<gene>
    <name evidence="3" type="ORF">FRACYDRAFT_233799</name>
</gene>
<evidence type="ECO:0000256" key="1">
    <source>
        <dbReference type="SAM" id="MobiDB-lite"/>
    </source>
</evidence>
<proteinExistence type="predicted"/>
<feature type="transmembrane region" description="Helical" evidence="2">
    <location>
        <begin position="32"/>
        <end position="53"/>
    </location>
</feature>
<reference evidence="3 4" key="1">
    <citation type="submission" date="2016-09" db="EMBL/GenBank/DDBJ databases">
        <title>Extensive genetic diversity and differential bi-allelic expression allows diatom success in the polar Southern Ocean.</title>
        <authorList>
            <consortium name="DOE Joint Genome Institute"/>
            <person name="Mock T."/>
            <person name="Otillar R.P."/>
            <person name="Strauss J."/>
            <person name="Dupont C."/>
            <person name="Frickenhaus S."/>
            <person name="Maumus F."/>
            <person name="Mcmullan M."/>
            <person name="Sanges R."/>
            <person name="Schmutz J."/>
            <person name="Toseland A."/>
            <person name="Valas R."/>
            <person name="Veluchamy A."/>
            <person name="Ward B.J."/>
            <person name="Allen A."/>
            <person name="Barry K."/>
            <person name="Falciatore A."/>
            <person name="Ferrante M."/>
            <person name="Fortunato A.E."/>
            <person name="Gloeckner G."/>
            <person name="Gruber A."/>
            <person name="Hipkin R."/>
            <person name="Janech M."/>
            <person name="Kroth P."/>
            <person name="Leese F."/>
            <person name="Lindquist E."/>
            <person name="Lyon B.R."/>
            <person name="Martin J."/>
            <person name="Mayer C."/>
            <person name="Parker M."/>
            <person name="Quesneville H."/>
            <person name="Raymond J."/>
            <person name="Uhlig C."/>
            <person name="Valentin K.U."/>
            <person name="Worden A.Z."/>
            <person name="Armbrust E.V."/>
            <person name="Bowler C."/>
            <person name="Green B."/>
            <person name="Moulton V."/>
            <person name="Van Oosterhout C."/>
            <person name="Grigoriev I."/>
        </authorList>
    </citation>
    <scope>NUCLEOTIDE SEQUENCE [LARGE SCALE GENOMIC DNA]</scope>
    <source>
        <strain evidence="3 4">CCMP1102</strain>
    </source>
</reference>
<evidence type="ECO:0008006" key="5">
    <source>
        <dbReference type="Google" id="ProtNLM"/>
    </source>
</evidence>